<organism evidence="1">
    <name type="scientific">Siphoviridae sp. ctLOE2</name>
    <dbReference type="NCBI Taxonomy" id="2825454"/>
    <lineage>
        <taxon>Viruses</taxon>
        <taxon>Duplodnaviria</taxon>
        <taxon>Heunggongvirae</taxon>
        <taxon>Uroviricota</taxon>
        <taxon>Caudoviricetes</taxon>
    </lineage>
</organism>
<evidence type="ECO:0000313" key="1">
    <source>
        <dbReference type="EMBL" id="DAE05481.1"/>
    </source>
</evidence>
<dbReference type="EMBL" id="BK015411">
    <property type="protein sequence ID" value="DAE05481.1"/>
    <property type="molecule type" value="Genomic_DNA"/>
</dbReference>
<accession>A0A8S5PGH5</accession>
<reference evidence="1" key="1">
    <citation type="journal article" date="2021" name="Proc. Natl. Acad. Sci. U.S.A.">
        <title>A Catalog of Tens of Thousands of Viruses from Human Metagenomes Reveals Hidden Associations with Chronic Diseases.</title>
        <authorList>
            <person name="Tisza M.J."/>
            <person name="Buck C.B."/>
        </authorList>
    </citation>
    <scope>NUCLEOTIDE SEQUENCE</scope>
    <source>
        <strain evidence="1">CtLOE2</strain>
    </source>
</reference>
<protein>
    <submittedName>
        <fullName evidence="1">Uncharacterized protein</fullName>
    </submittedName>
</protein>
<sequence>MLKYVDYKGNEVTEIAAREGIEQILAIREYLNNLMVFLRDTTELSEEQIKEFDNTVREFNNTLDYCSPKGEEVRIDPGTYLKLQGISMELMTICGKKDESYYYEKGVEYASEHQEEAIEMGRICYEIHNKYELLKEA</sequence>
<proteinExistence type="predicted"/>
<name>A0A8S5PGH5_9CAUD</name>